<dbReference type="PROSITE" id="PS50262">
    <property type="entry name" value="G_PROTEIN_RECEP_F1_2"/>
    <property type="match status" value="1"/>
</dbReference>
<dbReference type="InterPro" id="IPR000276">
    <property type="entry name" value="GPCR_Rhodpsn"/>
</dbReference>
<evidence type="ECO:0000256" key="6">
    <source>
        <dbReference type="ARBA" id="ARBA00023136"/>
    </source>
</evidence>
<evidence type="ECO:0000256" key="10">
    <source>
        <dbReference type="SAM" id="Phobius"/>
    </source>
</evidence>
<organism evidence="12 13">
    <name type="scientific">Oreochromis niloticus</name>
    <name type="common">Nile tilapia</name>
    <name type="synonym">Tilapia nilotica</name>
    <dbReference type="NCBI Taxonomy" id="8128"/>
    <lineage>
        <taxon>Eukaryota</taxon>
        <taxon>Metazoa</taxon>
        <taxon>Chordata</taxon>
        <taxon>Craniata</taxon>
        <taxon>Vertebrata</taxon>
        <taxon>Euteleostomi</taxon>
        <taxon>Actinopterygii</taxon>
        <taxon>Neopterygii</taxon>
        <taxon>Teleostei</taxon>
        <taxon>Neoteleostei</taxon>
        <taxon>Acanthomorphata</taxon>
        <taxon>Ovalentaria</taxon>
        <taxon>Cichlomorphae</taxon>
        <taxon>Cichliformes</taxon>
        <taxon>Cichlidae</taxon>
        <taxon>African cichlids</taxon>
        <taxon>Pseudocrenilabrinae</taxon>
        <taxon>Oreochromini</taxon>
        <taxon>Oreochromis</taxon>
    </lineage>
</organism>
<evidence type="ECO:0000256" key="3">
    <source>
        <dbReference type="ARBA" id="ARBA00022692"/>
    </source>
</evidence>
<dbReference type="OMA" id="FVHTVNY"/>
<feature type="transmembrane region" description="Helical" evidence="10">
    <location>
        <begin position="260"/>
        <end position="281"/>
    </location>
</feature>
<keyword evidence="7 9" id="KW-0675">Receptor</keyword>
<evidence type="ECO:0000256" key="4">
    <source>
        <dbReference type="ARBA" id="ARBA00022989"/>
    </source>
</evidence>
<comment type="subcellular location">
    <subcellularLocation>
        <location evidence="1">Cell membrane</location>
        <topology evidence="1">Multi-pass membrane protein</topology>
    </subcellularLocation>
</comment>
<accession>A0A669B6G1</accession>
<keyword evidence="6 10" id="KW-0472">Membrane</keyword>
<evidence type="ECO:0000256" key="5">
    <source>
        <dbReference type="ARBA" id="ARBA00023040"/>
    </source>
</evidence>
<dbReference type="FunCoup" id="A0A669B6G1">
    <property type="interactions" value="175"/>
</dbReference>
<dbReference type="GeneTree" id="ENSGT01110000267255"/>
<keyword evidence="8 9" id="KW-0807">Transducer</keyword>
<keyword evidence="4 10" id="KW-1133">Transmembrane helix</keyword>
<feature type="transmembrane region" description="Helical" evidence="10">
    <location>
        <begin position="35"/>
        <end position="57"/>
    </location>
</feature>
<reference evidence="13" key="1">
    <citation type="submission" date="2012-01" db="EMBL/GenBank/DDBJ databases">
        <title>The Genome Sequence of Oreochromis niloticus (Nile Tilapia).</title>
        <authorList>
            <consortium name="Broad Institute Genome Assembly Team"/>
            <consortium name="Broad Institute Sequencing Platform"/>
            <person name="Di Palma F."/>
            <person name="Johnson J."/>
            <person name="Lander E.S."/>
            <person name="Lindblad-Toh K."/>
        </authorList>
    </citation>
    <scope>NUCLEOTIDE SEQUENCE [LARGE SCALE GENOMIC DNA]</scope>
</reference>
<keyword evidence="13" id="KW-1185">Reference proteome</keyword>
<dbReference type="InterPro" id="IPR017452">
    <property type="entry name" value="GPCR_Rhodpsn_7TM"/>
</dbReference>
<feature type="domain" description="G-protein coupled receptors family 1 profile" evidence="11">
    <location>
        <begin position="47"/>
        <end position="321"/>
    </location>
</feature>
<comment type="similarity">
    <text evidence="9">Belongs to the G-protein coupled receptor 1 family.</text>
</comment>
<reference evidence="12" key="2">
    <citation type="submission" date="2025-08" db="UniProtKB">
        <authorList>
            <consortium name="Ensembl"/>
        </authorList>
    </citation>
    <scope>IDENTIFICATION</scope>
</reference>
<evidence type="ECO:0000259" key="11">
    <source>
        <dbReference type="PROSITE" id="PS50262"/>
    </source>
</evidence>
<dbReference type="SUPFAM" id="SSF81321">
    <property type="entry name" value="Family A G protein-coupled receptor-like"/>
    <property type="match status" value="1"/>
</dbReference>
<evidence type="ECO:0000256" key="8">
    <source>
        <dbReference type="ARBA" id="ARBA00023224"/>
    </source>
</evidence>
<keyword evidence="2" id="KW-1003">Cell membrane</keyword>
<feature type="transmembrane region" description="Helical" evidence="10">
    <location>
        <begin position="307"/>
        <end position="325"/>
    </location>
</feature>
<dbReference type="GO" id="GO:0005886">
    <property type="term" value="C:plasma membrane"/>
    <property type="evidence" value="ECO:0007669"/>
    <property type="project" value="UniProtKB-SubCell"/>
</dbReference>
<evidence type="ECO:0000313" key="12">
    <source>
        <dbReference type="Ensembl" id="ENSONIP00000030068.1"/>
    </source>
</evidence>
<evidence type="ECO:0000256" key="1">
    <source>
        <dbReference type="ARBA" id="ARBA00004651"/>
    </source>
</evidence>
<keyword evidence="5 9" id="KW-0297">G-protein coupled receptor</keyword>
<keyword evidence="3 9" id="KW-0812">Transmembrane</keyword>
<proteinExistence type="inferred from homology"/>
<feature type="transmembrane region" description="Helical" evidence="10">
    <location>
        <begin position="64"/>
        <end position="84"/>
    </location>
</feature>
<dbReference type="PRINTS" id="PR01157">
    <property type="entry name" value="P2YPURNOCPTR"/>
</dbReference>
<feature type="transmembrane region" description="Helical" evidence="10">
    <location>
        <begin position="214"/>
        <end position="239"/>
    </location>
</feature>
<dbReference type="GO" id="GO:0045028">
    <property type="term" value="F:G protein-coupled purinergic nucleotide receptor activity"/>
    <property type="evidence" value="ECO:0007669"/>
    <property type="project" value="TreeGrafter"/>
</dbReference>
<dbReference type="PROSITE" id="PS00237">
    <property type="entry name" value="G_PROTEIN_RECEP_F1_1"/>
    <property type="match status" value="1"/>
</dbReference>
<dbReference type="PANTHER" id="PTHR24233:SF3">
    <property type="entry name" value="P2Y PURINOCEPTOR 14"/>
    <property type="match status" value="1"/>
</dbReference>
<name>A0A669B6G1_ORENI</name>
<dbReference type="Pfam" id="PF00001">
    <property type="entry name" value="7tm_1"/>
    <property type="match status" value="1"/>
</dbReference>
<protein>
    <submittedName>
        <fullName evidence="12">Purinergic receptor P2Y14</fullName>
    </submittedName>
</protein>
<dbReference type="AlphaFoldDB" id="A0A669B6G1"/>
<dbReference type="Ensembl" id="ENSONIT00000034034.1">
    <property type="protein sequence ID" value="ENSONIP00000030068.1"/>
    <property type="gene ID" value="ENSONIG00000031691.1"/>
</dbReference>
<dbReference type="PANTHER" id="PTHR24233">
    <property type="entry name" value="P2Y PURINOCEPTOR-RELATED G-PROTEIN COUPLED RECEPTOR"/>
    <property type="match status" value="1"/>
</dbReference>
<dbReference type="InParanoid" id="A0A669B6G1"/>
<sequence>MKTYFKGMAHNNSTSLLCNQTADFNSVFTLKILPLLYFVIFLVGLFLNGGAACIFFRVPADSGLVVYLKNMVVADLLMLCTYPFKIVAQLELGDWYIHVIVCRYTAVIFYCSMYMGILFMGLISLERYVKIVRTAPSSITTTSCRTRVARIFSLHHLQNPMCARVLAVLSWTLLTVFLMPNSLLTSKEANKENARKCMDLKTALGKEWHQVSSIFSVSMFWVTLVVLAFCYASIAHRIYQSYRRVRCDNSDVCRKSNRSIFSILVVFFICFVPYHVCRIPYTLSQMPKSGFSRYTCFLLLQVKEGTLFLSALNVCLDPIIYFLMCRTFRESLLRKVSRRERRRRSLTTAQSLSNI</sequence>
<feature type="transmembrane region" description="Helical" evidence="10">
    <location>
        <begin position="96"/>
        <end position="123"/>
    </location>
</feature>
<reference evidence="12" key="3">
    <citation type="submission" date="2025-09" db="UniProtKB">
        <authorList>
            <consortium name="Ensembl"/>
        </authorList>
    </citation>
    <scope>IDENTIFICATION</scope>
</reference>
<evidence type="ECO:0000256" key="7">
    <source>
        <dbReference type="ARBA" id="ARBA00023170"/>
    </source>
</evidence>
<dbReference type="Proteomes" id="UP000005207">
    <property type="component" value="Linkage group LG14"/>
</dbReference>
<evidence type="ECO:0000313" key="13">
    <source>
        <dbReference type="Proteomes" id="UP000005207"/>
    </source>
</evidence>
<dbReference type="Gene3D" id="1.20.1070.10">
    <property type="entry name" value="Rhodopsin 7-helix transmembrane proteins"/>
    <property type="match status" value="1"/>
</dbReference>
<evidence type="ECO:0000256" key="9">
    <source>
        <dbReference type="RuleBase" id="RU000688"/>
    </source>
</evidence>
<evidence type="ECO:0000256" key="2">
    <source>
        <dbReference type="ARBA" id="ARBA00022475"/>
    </source>
</evidence>
<dbReference type="PRINTS" id="PR00237">
    <property type="entry name" value="GPCRRHODOPSN"/>
</dbReference>
<gene>
    <name evidence="12" type="primary">P2RY14</name>
</gene>
<feature type="transmembrane region" description="Helical" evidence="10">
    <location>
        <begin position="161"/>
        <end position="179"/>
    </location>
</feature>